<dbReference type="RefSeq" id="WP_036488039.1">
    <property type="nucleotide sequence ID" value="NZ_LVVZ01000005.1"/>
</dbReference>
<proteinExistence type="predicted"/>
<keyword evidence="5" id="KW-1185">Reference proteome</keyword>
<dbReference type="AlphaFoldDB" id="A0A1U7JKA8"/>
<keyword evidence="2" id="KW-0456">Lyase</keyword>
<dbReference type="PANTHER" id="PTHR22789:SF0">
    <property type="entry name" value="3-OXO-TETRONATE 4-PHOSPHATE DECARBOXYLASE-RELATED"/>
    <property type="match status" value="1"/>
</dbReference>
<dbReference type="EMBL" id="LVVZ01000005">
    <property type="protein sequence ID" value="OKL45186.1"/>
    <property type="molecule type" value="Genomic_DNA"/>
</dbReference>
<dbReference type="InterPro" id="IPR001303">
    <property type="entry name" value="Aldolase_II/adducin_N"/>
</dbReference>
<dbReference type="PANTHER" id="PTHR22789">
    <property type="entry name" value="FUCULOSE PHOSPHATE ALDOLASE"/>
    <property type="match status" value="1"/>
</dbReference>
<dbReference type="InterPro" id="IPR036409">
    <property type="entry name" value="Aldolase_II/adducin_N_sf"/>
</dbReference>
<organism evidence="4 5">
    <name type="scientific">Pseudovibrio exalbescens</name>
    <dbReference type="NCBI Taxonomy" id="197461"/>
    <lineage>
        <taxon>Bacteria</taxon>
        <taxon>Pseudomonadati</taxon>
        <taxon>Pseudomonadota</taxon>
        <taxon>Alphaproteobacteria</taxon>
        <taxon>Hyphomicrobiales</taxon>
        <taxon>Stappiaceae</taxon>
        <taxon>Pseudovibrio</taxon>
    </lineage>
</organism>
<sequence length="271" mass="29821">MPKGNEWLQSEFVAELKELAFALWDKGWGERNAGNISARLNPQQMDEWGVADMPATQWYDLPKPVPELAGQSMLMTASGAFMRHVRENPERDLGLVRFSADGAQFSPIAGYAGAGRPSSEMITHLLVHAERQDKGQSVIVHTHADWLLLMSHLHDQTSEAFTKTLWRMCSESLMFFPDGIGVVPWMLPGSLEIGEASGELAKTHRLILWAYHGVLAAGDSLDDAFGLIETADKAAMVYCQGRMAGTTLPGITDDQIKMLGKHLGVTPIYSL</sequence>
<protein>
    <recommendedName>
        <fullName evidence="3">Class II aldolase/adducin N-terminal domain-containing protein</fullName>
    </recommendedName>
</protein>
<evidence type="ECO:0000259" key="3">
    <source>
        <dbReference type="SMART" id="SM01007"/>
    </source>
</evidence>
<dbReference type="GO" id="GO:0005829">
    <property type="term" value="C:cytosol"/>
    <property type="evidence" value="ECO:0007669"/>
    <property type="project" value="TreeGrafter"/>
</dbReference>
<evidence type="ECO:0000256" key="2">
    <source>
        <dbReference type="ARBA" id="ARBA00023239"/>
    </source>
</evidence>
<gene>
    <name evidence="4" type="ORF">A3843_02230</name>
</gene>
<dbReference type="InterPro" id="IPR050197">
    <property type="entry name" value="Aldolase_class_II_sugar_metab"/>
</dbReference>
<dbReference type="Proteomes" id="UP000185783">
    <property type="component" value="Unassembled WGS sequence"/>
</dbReference>
<feature type="domain" description="Class II aldolase/adducin N-terminal" evidence="3">
    <location>
        <begin position="14"/>
        <end position="239"/>
    </location>
</feature>
<dbReference type="NCBIfam" id="NF002963">
    <property type="entry name" value="PRK03634.1"/>
    <property type="match status" value="1"/>
</dbReference>
<comment type="caution">
    <text evidence="4">The sequence shown here is derived from an EMBL/GenBank/DDBJ whole genome shotgun (WGS) entry which is preliminary data.</text>
</comment>
<dbReference type="GO" id="GO:0046872">
    <property type="term" value="F:metal ion binding"/>
    <property type="evidence" value="ECO:0007669"/>
    <property type="project" value="UniProtKB-KW"/>
</dbReference>
<evidence type="ECO:0000313" key="5">
    <source>
        <dbReference type="Proteomes" id="UP000185783"/>
    </source>
</evidence>
<dbReference type="GO" id="GO:0019323">
    <property type="term" value="P:pentose catabolic process"/>
    <property type="evidence" value="ECO:0007669"/>
    <property type="project" value="TreeGrafter"/>
</dbReference>
<evidence type="ECO:0000313" key="4">
    <source>
        <dbReference type="EMBL" id="OKL45186.1"/>
    </source>
</evidence>
<keyword evidence="1" id="KW-0479">Metal-binding</keyword>
<accession>A0A1U7JKA8</accession>
<reference evidence="4 5" key="1">
    <citation type="submission" date="2016-03" db="EMBL/GenBank/DDBJ databases">
        <title>Genome sequence of Nesiotobacter sp. nov., a moderately halophilic alphaproteobacterium isolated from the Yellow Sea, China.</title>
        <authorList>
            <person name="Zhang G."/>
            <person name="Zhang R."/>
        </authorList>
    </citation>
    <scope>NUCLEOTIDE SEQUENCE [LARGE SCALE GENOMIC DNA]</scope>
    <source>
        <strain evidence="4 5">WB1-6</strain>
    </source>
</reference>
<dbReference type="Gene3D" id="3.40.225.10">
    <property type="entry name" value="Class II aldolase/adducin N-terminal domain"/>
    <property type="match status" value="1"/>
</dbReference>
<name>A0A1U7JKA8_9HYPH</name>
<dbReference type="STRING" id="197461.A3843_02230"/>
<dbReference type="SMART" id="SM01007">
    <property type="entry name" value="Aldolase_II"/>
    <property type="match status" value="1"/>
</dbReference>
<dbReference type="Pfam" id="PF00596">
    <property type="entry name" value="Aldolase_II"/>
    <property type="match status" value="1"/>
</dbReference>
<dbReference type="GO" id="GO:0016832">
    <property type="term" value="F:aldehyde-lyase activity"/>
    <property type="evidence" value="ECO:0007669"/>
    <property type="project" value="TreeGrafter"/>
</dbReference>
<dbReference type="SUPFAM" id="SSF53639">
    <property type="entry name" value="AraD/HMP-PK domain-like"/>
    <property type="match status" value="1"/>
</dbReference>
<evidence type="ECO:0000256" key="1">
    <source>
        <dbReference type="ARBA" id="ARBA00022723"/>
    </source>
</evidence>